<evidence type="ECO:0000256" key="14">
    <source>
        <dbReference type="ARBA" id="ARBA00044509"/>
    </source>
</evidence>
<dbReference type="InterPro" id="IPR001487">
    <property type="entry name" value="Bromodomain"/>
</dbReference>
<evidence type="ECO:0000256" key="11">
    <source>
        <dbReference type="ARBA" id="ARBA00023242"/>
    </source>
</evidence>
<dbReference type="GO" id="GO:0005634">
    <property type="term" value="C:nucleus"/>
    <property type="evidence" value="ECO:0007669"/>
    <property type="project" value="UniProtKB-SubCell"/>
</dbReference>
<dbReference type="GO" id="GO:0030154">
    <property type="term" value="P:cell differentiation"/>
    <property type="evidence" value="ECO:0007669"/>
    <property type="project" value="UniProtKB-KW"/>
</dbReference>
<dbReference type="Gene3D" id="1.20.920.10">
    <property type="entry name" value="Bromodomain-like"/>
    <property type="match status" value="2"/>
</dbReference>
<evidence type="ECO:0000313" key="20">
    <source>
        <dbReference type="EMBL" id="KAI1236686.1"/>
    </source>
</evidence>
<dbReference type="SUPFAM" id="SSF47370">
    <property type="entry name" value="Bromodomain"/>
    <property type="match status" value="2"/>
</dbReference>
<reference evidence="20" key="3">
    <citation type="submission" date="2022-01" db="EMBL/GenBank/DDBJ databases">
        <authorList>
            <person name="Rubenstein D.R."/>
        </authorList>
    </citation>
    <scope>NUCLEOTIDE SEQUENCE</scope>
    <source>
        <strain evidence="20">SS15</strain>
        <tissue evidence="20">Liver</tissue>
    </source>
</reference>
<dbReference type="OrthoDB" id="21449at2759"/>
<evidence type="ECO:0000256" key="8">
    <source>
        <dbReference type="ARBA" id="ARBA00023117"/>
    </source>
</evidence>
<feature type="compositionally biased region" description="Low complexity" evidence="16">
    <location>
        <begin position="806"/>
        <end position="836"/>
    </location>
</feature>
<accession>A0A835TZV3</accession>
<evidence type="ECO:0000256" key="4">
    <source>
        <dbReference type="ARBA" id="ARBA00022853"/>
    </source>
</evidence>
<dbReference type="PANTHER" id="PTHR22880">
    <property type="entry name" value="FALZ-RELATED BROMODOMAIN-CONTAINING PROTEINS"/>
    <property type="match status" value="1"/>
</dbReference>
<evidence type="ECO:0000256" key="7">
    <source>
        <dbReference type="ARBA" id="ARBA00023054"/>
    </source>
</evidence>
<evidence type="ECO:0000256" key="16">
    <source>
        <dbReference type="SAM" id="MobiDB-lite"/>
    </source>
</evidence>
<evidence type="ECO:0000256" key="13">
    <source>
        <dbReference type="ARBA" id="ARBA00040033"/>
    </source>
</evidence>
<evidence type="ECO:0000256" key="3">
    <source>
        <dbReference type="ARBA" id="ARBA00022782"/>
    </source>
</evidence>
<evidence type="ECO:0000259" key="18">
    <source>
        <dbReference type="PROSITE" id="PS51525"/>
    </source>
</evidence>
<dbReference type="FunFam" id="1.20.920.10:FF:000002">
    <property type="entry name" value="Bromodomain-containing protein 4"/>
    <property type="match status" value="1"/>
</dbReference>
<keyword evidence="12" id="KW-0469">Meiosis</keyword>
<dbReference type="InterPro" id="IPR031354">
    <property type="entry name" value="BRD4_CDT"/>
</dbReference>
<feature type="compositionally biased region" description="Basic and acidic residues" evidence="16">
    <location>
        <begin position="580"/>
        <end position="595"/>
    </location>
</feature>
<dbReference type="InterPro" id="IPR050935">
    <property type="entry name" value="Bromo_chromatin_reader"/>
</dbReference>
<feature type="region of interest" description="Disordered" evidence="16">
    <location>
        <begin position="566"/>
        <end position="595"/>
    </location>
</feature>
<dbReference type="Pfam" id="PF17035">
    <property type="entry name" value="BET"/>
    <property type="match status" value="1"/>
</dbReference>
<dbReference type="PROSITE" id="PS50014">
    <property type="entry name" value="BROMODOMAIN_2"/>
    <property type="match status" value="2"/>
</dbReference>
<organism evidence="19">
    <name type="scientific">Lamprotornis superbus</name>
    <dbReference type="NCBI Taxonomy" id="245042"/>
    <lineage>
        <taxon>Eukaryota</taxon>
        <taxon>Metazoa</taxon>
        <taxon>Chordata</taxon>
        <taxon>Craniata</taxon>
        <taxon>Vertebrata</taxon>
        <taxon>Euteleostomi</taxon>
        <taxon>Archelosauria</taxon>
        <taxon>Archosauria</taxon>
        <taxon>Dinosauria</taxon>
        <taxon>Saurischia</taxon>
        <taxon>Theropoda</taxon>
        <taxon>Coelurosauria</taxon>
        <taxon>Aves</taxon>
        <taxon>Neognathae</taxon>
        <taxon>Neoaves</taxon>
        <taxon>Telluraves</taxon>
        <taxon>Australaves</taxon>
        <taxon>Passeriformes</taxon>
        <taxon>Sturnidae</taxon>
        <taxon>Lamprotornis</taxon>
    </lineage>
</organism>
<keyword evidence="11" id="KW-0539">Nucleus</keyword>
<keyword evidence="21" id="KW-1185">Reference proteome</keyword>
<dbReference type="GO" id="GO:0006355">
    <property type="term" value="P:regulation of DNA-templated transcription"/>
    <property type="evidence" value="ECO:0007669"/>
    <property type="project" value="TreeGrafter"/>
</dbReference>
<dbReference type="Gene3D" id="1.20.1270.220">
    <property type="match status" value="1"/>
</dbReference>
<keyword evidence="10" id="KW-0804">Transcription</keyword>
<feature type="region of interest" description="Disordered" evidence="16">
    <location>
        <begin position="302"/>
        <end position="351"/>
    </location>
</feature>
<evidence type="ECO:0000256" key="5">
    <source>
        <dbReference type="ARBA" id="ARBA00022871"/>
    </source>
</evidence>
<gene>
    <name evidence="20" type="ORF">IHE44_0014939</name>
    <name evidence="19" type="ORF">IHE44_013878</name>
</gene>
<keyword evidence="6" id="KW-0805">Transcription regulation</keyword>
<keyword evidence="9" id="KW-0010">Activator</keyword>
<feature type="compositionally biased region" description="Basic residues" evidence="16">
    <location>
        <begin position="755"/>
        <end position="766"/>
    </location>
</feature>
<evidence type="ECO:0000256" key="6">
    <source>
        <dbReference type="ARBA" id="ARBA00023015"/>
    </source>
</evidence>
<dbReference type="GO" id="GO:0006338">
    <property type="term" value="P:chromatin remodeling"/>
    <property type="evidence" value="ECO:0007669"/>
    <property type="project" value="TreeGrafter"/>
</dbReference>
<dbReference type="PRINTS" id="PR00503">
    <property type="entry name" value="BROMODOMAIN"/>
</dbReference>
<dbReference type="GO" id="GO:0007283">
    <property type="term" value="P:spermatogenesis"/>
    <property type="evidence" value="ECO:0007669"/>
    <property type="project" value="UniProtKB-KW"/>
</dbReference>
<feature type="domain" description="NET" evidence="18">
    <location>
        <begin position="679"/>
        <end position="761"/>
    </location>
</feature>
<keyword evidence="8 15" id="KW-0103">Bromodomain</keyword>
<keyword evidence="5" id="KW-0744">Spermatogenesis</keyword>
<dbReference type="EMBL" id="JADDUC010000009">
    <property type="protein sequence ID" value="KAG0131353.1"/>
    <property type="molecule type" value="Genomic_DNA"/>
</dbReference>
<evidence type="ECO:0000256" key="10">
    <source>
        <dbReference type="ARBA" id="ARBA00023163"/>
    </source>
</evidence>
<evidence type="ECO:0000313" key="21">
    <source>
        <dbReference type="Proteomes" id="UP000618051"/>
    </source>
</evidence>
<proteinExistence type="inferred from homology"/>
<keyword evidence="7" id="KW-0175">Coiled coil</keyword>
<dbReference type="PANTHER" id="PTHR22880:SF175">
    <property type="entry name" value="BROMODOMAIN TESTIS-SPECIFIC PROTEIN"/>
    <property type="match status" value="1"/>
</dbReference>
<dbReference type="FunFam" id="1.20.1270.220:FF:000001">
    <property type="entry name" value="bromodomain-containing protein 2 isoform X1"/>
    <property type="match status" value="1"/>
</dbReference>
<dbReference type="InterPro" id="IPR043508">
    <property type="entry name" value="Bromo_Brdt_I"/>
</dbReference>
<reference evidence="19" key="1">
    <citation type="submission" date="2020-10" db="EMBL/GenBank/DDBJ databases">
        <title>Feather gene expression reveals the developmental basis of iridescence in African starlings.</title>
        <authorList>
            <person name="Rubenstein D.R."/>
        </authorList>
    </citation>
    <scope>NUCLEOTIDE SEQUENCE</scope>
    <source>
        <strain evidence="19">SS15</strain>
        <tissue evidence="19">Liver</tissue>
    </source>
</reference>
<comment type="subcellular location">
    <subcellularLocation>
        <location evidence="1">Nucleus</location>
    </subcellularLocation>
</comment>
<dbReference type="GO" id="GO:0000785">
    <property type="term" value="C:chromatin"/>
    <property type="evidence" value="ECO:0007669"/>
    <property type="project" value="TreeGrafter"/>
</dbReference>
<comment type="similarity">
    <text evidence="14">Belongs to the BET family.</text>
</comment>
<evidence type="ECO:0000256" key="15">
    <source>
        <dbReference type="PROSITE-ProRule" id="PRU00035"/>
    </source>
</evidence>
<evidence type="ECO:0000259" key="17">
    <source>
        <dbReference type="PROSITE" id="PS50014"/>
    </source>
</evidence>
<feature type="domain" description="Bromo" evidence="17">
    <location>
        <begin position="464"/>
        <end position="532"/>
    </location>
</feature>
<keyword evidence="2" id="KW-0677">Repeat</keyword>
<name>A0A835TZV3_9PASS</name>
<dbReference type="Proteomes" id="UP000618051">
    <property type="component" value="Unassembled WGS sequence"/>
</dbReference>
<evidence type="ECO:0000313" key="19">
    <source>
        <dbReference type="EMBL" id="KAG0131353.1"/>
    </source>
</evidence>
<dbReference type="Pfam" id="PF17105">
    <property type="entry name" value="BRD4_CDT"/>
    <property type="match status" value="1"/>
</dbReference>
<feature type="domain" description="Bromo" evidence="17">
    <location>
        <begin position="209"/>
        <end position="281"/>
    </location>
</feature>
<keyword evidence="3" id="KW-0221">Differentiation</keyword>
<dbReference type="CDD" id="cd05497">
    <property type="entry name" value="Bromo_Brdt_I_like"/>
    <property type="match status" value="1"/>
</dbReference>
<feature type="region of interest" description="Disordered" evidence="16">
    <location>
        <begin position="755"/>
        <end position="775"/>
    </location>
</feature>
<protein>
    <recommendedName>
        <fullName evidence="13">Bromodomain testis-specific protein</fullName>
    </recommendedName>
</protein>
<keyword evidence="4" id="KW-0156">Chromatin regulator</keyword>
<feature type="non-terminal residue" evidence="19">
    <location>
        <position position="1"/>
    </location>
</feature>
<dbReference type="InterPro" id="IPR027353">
    <property type="entry name" value="NET_dom"/>
</dbReference>
<dbReference type="AlphaFoldDB" id="A0A835TZV3"/>
<dbReference type="InterPro" id="IPR038336">
    <property type="entry name" value="NET_sf"/>
</dbReference>
<evidence type="ECO:0000256" key="2">
    <source>
        <dbReference type="ARBA" id="ARBA00022737"/>
    </source>
</evidence>
<dbReference type="GO" id="GO:0051321">
    <property type="term" value="P:meiotic cell cycle"/>
    <property type="evidence" value="ECO:0007669"/>
    <property type="project" value="UniProtKB-KW"/>
</dbReference>
<dbReference type="PROSITE" id="PS00633">
    <property type="entry name" value="BROMODOMAIN_1"/>
    <property type="match status" value="1"/>
</dbReference>
<dbReference type="EMBL" id="JADDUC020000009">
    <property type="protein sequence ID" value="KAI1236686.1"/>
    <property type="molecule type" value="Genomic_DNA"/>
</dbReference>
<dbReference type="InterPro" id="IPR036427">
    <property type="entry name" value="Bromodomain-like_sf"/>
</dbReference>
<reference evidence="20 21" key="2">
    <citation type="journal article" date="2021" name="J. Hered.">
        <title>Feather Gene Expression Elucidates the Developmental Basis of Plumage Iridescence in African Starlings.</title>
        <authorList>
            <person name="Rubenstein D.R."/>
            <person name="Corvelo A."/>
            <person name="MacManes M.D."/>
            <person name="Maia R."/>
            <person name="Narzisi G."/>
            <person name="Rousaki A."/>
            <person name="Vandenabeele P."/>
            <person name="Shawkey M.D."/>
            <person name="Solomon J."/>
        </authorList>
    </citation>
    <scope>NUCLEOTIDE SEQUENCE [LARGE SCALE GENOMIC DNA]</scope>
    <source>
        <strain evidence="20">SS15</strain>
    </source>
</reference>
<dbReference type="InterPro" id="IPR018359">
    <property type="entry name" value="Bromodomain_CS"/>
</dbReference>
<dbReference type="SMART" id="SM00297">
    <property type="entry name" value="BROMO"/>
    <property type="match status" value="2"/>
</dbReference>
<comment type="caution">
    <text evidence="19">The sequence shown here is derived from an EMBL/GenBank/DDBJ whole genome shotgun (WGS) entry which is preliminary data.</text>
</comment>
<feature type="region of interest" description="Disordered" evidence="16">
    <location>
        <begin position="795"/>
        <end position="841"/>
    </location>
</feature>
<evidence type="ECO:0000256" key="1">
    <source>
        <dbReference type="ARBA" id="ARBA00004123"/>
    </source>
</evidence>
<evidence type="ECO:0000256" key="12">
    <source>
        <dbReference type="ARBA" id="ARBA00023254"/>
    </source>
</evidence>
<dbReference type="PROSITE" id="PS51525">
    <property type="entry name" value="NET"/>
    <property type="match status" value="1"/>
</dbReference>
<sequence>TGIVKYEGDNELKDIVKLSTSEAVPPVLSGGNGLKAATVQALLYHRAKNLLHKPKTHMGRETDSPKQPEGCLAVPCPYRGTQDAWQEQEELWLLTSSTEYLTNSSYIDGPNTEVAAFNPWCFYRTDASKGSATAPVCTVYREVQLLLFQQVLEGRKRVVAFLKIKMSVQSQHRSIIINPPPPEYINNKSSGYQTNQLQYLQRVVMRAMWRHNFSWPFQQPVDAAALNLPDYYTIIKKPMDLGTIKKRLEHNYYTKAAECIEDFKTMFWNCYMYNKPGDDIVFMAEELEKVFMQKIANMPPEERLVSLNKGKRKGKKTKETWQPNPGTSNEQSTNEKQTESSEQPPVMTRERQQVTLAPLSAAQLTALMPAAVSITKARKGVKRKADTTTPTTSIVTASGEYSAMFNERKAVKACRGENECIVTNKFLKRSFSDSQQPPRIIKKTQLSEQLKHCNAILKEMFSKKHAAYAWPFIKPVASFSTGVSQAKCPTDLGTIKKKMDNFEYNDIQEFATDVRLMFMSCYKRNSADHEIVSMARKLQDVFEMHFAKIPDEPVASDHLPQPVREMTEAYSSESSNDNSSEEKSSEDSEEERKVHLKKLQEQLKALHQQLWVLTKACLSRPEKKKGKAKSEKRKNKGKAEIKSLIQKKKNLKHMKKSKKKLSLNIQSKKTMQQVVLARKSEDEDGAKPMNYDEKRQLSLDINKLPGDKLGKVVHIIQSREPALRNSNPDEIEIDFETLNASTLRELEKYVATCLRKKQRKQAKKPTKSKEELNFERKQELEKRLLDVNGQLNPKKESFKIENNAESSTGPSRLSDSSSSSSDSGSSTSSDSSSSDSSDSESVDLTIPFPAQKWREVVQFHLILGNVYENLCHSEPDNKLYCKLLKLKTVDSWVSLCKTMKLPAPIKASAESFNQFRDAVLKRSGQIQESKRSLVQAERELQSLPQENKKFVTTSVGHESTGVDAMAAANCELEKEIHKSTLPEAQQHILDQDRNLARKMEQERRRKEASWIFKFCHCCNGIISFNSTKSVYDKHIGPAPFEMSGGVLAWRHAQVELGLVELTKDKQADGTLWRAKHAVEAHDYGNSVIAVPKSFINISLKASESLWSISGFQTCSPIFLRGCFPVIISDYWFIKKFDGNHDINNSIGCFAPAKLPNLSNWVTGLLREGGSLKTALHLFPQQTDKALDLKFVRLVFRQGAGIMKGYSALAADVNRRQNEDFLLTPASVALYETVTPCCVLVVIY</sequence>
<dbReference type="Pfam" id="PF00439">
    <property type="entry name" value="Bromodomain"/>
    <property type="match status" value="2"/>
</dbReference>
<feature type="compositionally biased region" description="Polar residues" evidence="16">
    <location>
        <begin position="320"/>
        <end position="343"/>
    </location>
</feature>
<evidence type="ECO:0000256" key="9">
    <source>
        <dbReference type="ARBA" id="ARBA00023159"/>
    </source>
</evidence>